<dbReference type="PANTHER" id="PTHR14239:SF0">
    <property type="entry name" value="F420-DEPENDENT NADP REDUCTASE"/>
    <property type="match status" value="1"/>
</dbReference>
<dbReference type="NCBIfam" id="TIGR01915">
    <property type="entry name" value="npdG"/>
    <property type="match status" value="1"/>
</dbReference>
<dbReference type="SUPFAM" id="SSF51735">
    <property type="entry name" value="NAD(P)-binding Rossmann-fold domains"/>
    <property type="match status" value="1"/>
</dbReference>
<dbReference type="EMBL" id="SHAG01000009">
    <property type="protein sequence ID" value="RZO76655.1"/>
    <property type="molecule type" value="Genomic_DNA"/>
</dbReference>
<sequence>MSNISSQSNIKSIAILGGTGDLGGGLARRWSRAGYKILIGSRTADKGKLAAEGLLQEFPELNVTGHENLEAASNADLVVLTVPFAHQISTLSTVKPALKGKILIDVTVPLIPPKVGTVQLPKSGSAAQAAQEFVGDEVAVVSAFQNVGAQHLNEDHDIVCDVLVTGDKRVARDTVIRLIEDLGLKGWHAGPLANSVATEALTSVLITINRHHKINGSGIVITGQSASN</sequence>
<dbReference type="GO" id="GO:0006740">
    <property type="term" value="P:NADPH regeneration"/>
    <property type="evidence" value="ECO:0007669"/>
    <property type="project" value="InterPro"/>
</dbReference>
<dbReference type="AlphaFoldDB" id="A0A520S2F4"/>
<dbReference type="Proteomes" id="UP000316199">
    <property type="component" value="Unassembled WGS sequence"/>
</dbReference>
<gene>
    <name evidence="3" type="primary">npdG</name>
    <name evidence="3" type="ORF">EVA68_03695</name>
</gene>
<dbReference type="GO" id="GO:0005886">
    <property type="term" value="C:plasma membrane"/>
    <property type="evidence" value="ECO:0007669"/>
    <property type="project" value="TreeGrafter"/>
</dbReference>
<proteinExistence type="predicted"/>
<dbReference type="GO" id="GO:0052851">
    <property type="term" value="F:ferric-chelate reductase (NADPH) activity"/>
    <property type="evidence" value="ECO:0007669"/>
    <property type="project" value="TreeGrafter"/>
</dbReference>
<dbReference type="Gene3D" id="3.40.50.720">
    <property type="entry name" value="NAD(P)-binding Rossmann-like Domain"/>
    <property type="match status" value="1"/>
</dbReference>
<dbReference type="GO" id="GO:0070967">
    <property type="term" value="F:coenzyme F420 binding"/>
    <property type="evidence" value="ECO:0007669"/>
    <property type="project" value="InterPro"/>
</dbReference>
<keyword evidence="1" id="KW-0560">Oxidoreductase</keyword>
<dbReference type="InterPro" id="IPR051267">
    <property type="entry name" value="STEAP_metalloreductase"/>
</dbReference>
<evidence type="ECO:0000259" key="2">
    <source>
        <dbReference type="Pfam" id="PF03807"/>
    </source>
</evidence>
<dbReference type="PANTHER" id="PTHR14239">
    <property type="entry name" value="DUDULIN-RELATED"/>
    <property type="match status" value="1"/>
</dbReference>
<dbReference type="GO" id="GO:0050661">
    <property type="term" value="F:NADP binding"/>
    <property type="evidence" value="ECO:0007669"/>
    <property type="project" value="InterPro"/>
</dbReference>
<dbReference type="Pfam" id="PF03807">
    <property type="entry name" value="F420_oxidored"/>
    <property type="match status" value="1"/>
</dbReference>
<evidence type="ECO:0000256" key="1">
    <source>
        <dbReference type="ARBA" id="ARBA00023002"/>
    </source>
</evidence>
<dbReference type="GO" id="GO:0016651">
    <property type="term" value="F:oxidoreductase activity, acting on NAD(P)H"/>
    <property type="evidence" value="ECO:0007669"/>
    <property type="project" value="InterPro"/>
</dbReference>
<accession>A0A520S2F4</accession>
<dbReference type="GO" id="GO:0015677">
    <property type="term" value="P:copper ion import"/>
    <property type="evidence" value="ECO:0007669"/>
    <property type="project" value="TreeGrafter"/>
</dbReference>
<comment type="caution">
    <text evidence="3">The sequence shown here is derived from an EMBL/GenBank/DDBJ whole genome shotgun (WGS) entry which is preliminary data.</text>
</comment>
<evidence type="ECO:0000313" key="3">
    <source>
        <dbReference type="EMBL" id="RZO76655.1"/>
    </source>
</evidence>
<protein>
    <submittedName>
        <fullName evidence="3">NADPH-dependent F420 reductase</fullName>
    </submittedName>
</protein>
<dbReference type="GO" id="GO:0008823">
    <property type="term" value="F:cupric reductase (NADH) activity"/>
    <property type="evidence" value="ECO:0007669"/>
    <property type="project" value="TreeGrafter"/>
</dbReference>
<reference evidence="3 4" key="1">
    <citation type="submission" date="2019-02" db="EMBL/GenBank/DDBJ databases">
        <title>Prokaryotic population dynamics and viral predation in marine succession experiment using metagenomics: the confinement effect.</title>
        <authorList>
            <person name="Haro-Moreno J.M."/>
            <person name="Rodriguez-Valera F."/>
            <person name="Lopez-Perez M."/>
        </authorList>
    </citation>
    <scope>NUCLEOTIDE SEQUENCE [LARGE SCALE GENOMIC DNA]</scope>
    <source>
        <strain evidence="3">MED-G157</strain>
    </source>
</reference>
<feature type="domain" description="Pyrroline-5-carboxylate reductase catalytic N-terminal" evidence="2">
    <location>
        <begin position="13"/>
        <end position="109"/>
    </location>
</feature>
<evidence type="ECO:0000313" key="4">
    <source>
        <dbReference type="Proteomes" id="UP000316199"/>
    </source>
</evidence>
<dbReference type="InterPro" id="IPR036291">
    <property type="entry name" value="NAD(P)-bd_dom_sf"/>
</dbReference>
<name>A0A520S2F4_9GAMM</name>
<dbReference type="InterPro" id="IPR028939">
    <property type="entry name" value="P5C_Rdtase_cat_N"/>
</dbReference>
<dbReference type="InterPro" id="IPR010185">
    <property type="entry name" value="NpdG"/>
</dbReference>
<organism evidence="3 4">
    <name type="scientific">OM182 bacterium</name>
    <dbReference type="NCBI Taxonomy" id="2510334"/>
    <lineage>
        <taxon>Bacteria</taxon>
        <taxon>Pseudomonadati</taxon>
        <taxon>Pseudomonadota</taxon>
        <taxon>Gammaproteobacteria</taxon>
        <taxon>OMG group</taxon>
        <taxon>OM182 clade</taxon>
    </lineage>
</organism>